<proteinExistence type="predicted"/>
<accession>A0A8T1WP09</accession>
<protein>
    <recommendedName>
        <fullName evidence="4">Tyrosinase copper-binding domain-containing protein</fullName>
    </recommendedName>
</protein>
<evidence type="ECO:0000256" key="2">
    <source>
        <dbReference type="SAM" id="MobiDB-lite"/>
    </source>
</evidence>
<feature type="region of interest" description="Disordered" evidence="2">
    <location>
        <begin position="511"/>
        <end position="533"/>
    </location>
</feature>
<evidence type="ECO:0000256" key="3">
    <source>
        <dbReference type="SAM" id="SignalP"/>
    </source>
</evidence>
<evidence type="ECO:0000256" key="1">
    <source>
        <dbReference type="ARBA" id="ARBA00023008"/>
    </source>
</evidence>
<evidence type="ECO:0000313" key="5">
    <source>
        <dbReference type="EMBL" id="KAG7395657.1"/>
    </source>
</evidence>
<keyword evidence="3" id="KW-0732">Signal</keyword>
<dbReference type="PANTHER" id="PTHR11474:SF126">
    <property type="entry name" value="TYROSINASE-LIKE PROTEIN TYR-1-RELATED"/>
    <property type="match status" value="1"/>
</dbReference>
<gene>
    <name evidence="5" type="ORF">PHYBOEH_003376</name>
</gene>
<dbReference type="GO" id="GO:0016491">
    <property type="term" value="F:oxidoreductase activity"/>
    <property type="evidence" value="ECO:0007669"/>
    <property type="project" value="InterPro"/>
</dbReference>
<reference evidence="5" key="1">
    <citation type="submission" date="2021-02" db="EMBL/GenBank/DDBJ databases">
        <authorList>
            <person name="Palmer J.M."/>
        </authorList>
    </citation>
    <scope>NUCLEOTIDE SEQUENCE</scope>
    <source>
        <strain evidence="5">SCRP23</strain>
    </source>
</reference>
<dbReference type="InterPro" id="IPR002227">
    <property type="entry name" value="Tyrosinase_Cu-bd"/>
</dbReference>
<dbReference type="AlphaFoldDB" id="A0A8T1WP09"/>
<evidence type="ECO:0000259" key="4">
    <source>
        <dbReference type="PROSITE" id="PS00497"/>
    </source>
</evidence>
<evidence type="ECO:0000313" key="6">
    <source>
        <dbReference type="Proteomes" id="UP000693981"/>
    </source>
</evidence>
<feature type="signal peptide" evidence="3">
    <location>
        <begin position="1"/>
        <end position="25"/>
    </location>
</feature>
<organism evidence="5 6">
    <name type="scientific">Phytophthora boehmeriae</name>
    <dbReference type="NCBI Taxonomy" id="109152"/>
    <lineage>
        <taxon>Eukaryota</taxon>
        <taxon>Sar</taxon>
        <taxon>Stramenopiles</taxon>
        <taxon>Oomycota</taxon>
        <taxon>Peronosporomycetes</taxon>
        <taxon>Peronosporales</taxon>
        <taxon>Peronosporaceae</taxon>
        <taxon>Phytophthora</taxon>
    </lineage>
</organism>
<comment type="caution">
    <text evidence="5">The sequence shown here is derived from an EMBL/GenBank/DDBJ whole genome shotgun (WGS) entry which is preliminary data.</text>
</comment>
<name>A0A8T1WP09_9STRA</name>
<dbReference type="Pfam" id="PF00264">
    <property type="entry name" value="Tyrosinase"/>
    <property type="match status" value="1"/>
</dbReference>
<dbReference type="Proteomes" id="UP000693981">
    <property type="component" value="Unassembled WGS sequence"/>
</dbReference>
<feature type="chain" id="PRO_5035819582" description="Tyrosinase copper-binding domain-containing protein" evidence="3">
    <location>
        <begin position="26"/>
        <end position="533"/>
    </location>
</feature>
<keyword evidence="6" id="KW-1185">Reference proteome</keyword>
<dbReference type="PROSITE" id="PS00497">
    <property type="entry name" value="TYROSINASE_1"/>
    <property type="match status" value="1"/>
</dbReference>
<sequence length="533" mass="59948">MTLWKFQSACLLFLLLCIVTPDSTGQQIGANCSAPRIRKSWEKYNAAEKALYIEAVGVAMDKGYHLKFIQLHTETQSGNEAHQNCMFIYWHRMMLLGYENMLRSLDDRFKCITLPYWDHLAATSRRASGTCSNLQSCSPVISETGGTSSASTKTRNLNIFGTTISPSSSELCVNQAPHSHFCANNSVCAQCVIRKRSAYMTNTAYPGEASFGSVYQQVFTYNDSSRFTTSVERGVHNTIHNALGGIMAYLQAPADLIFYSHHALVDLLQTIYLKCQNGGEDILLSAANKSSDSRFWNACGRRSTGVVYTPADSVTMRVTGFDGRTFVNVWQDPKNVLYPFFKDLPTKYVDLVDAKDLGNYSYTYNISGGLANMYTNCWASNTIDSTSFSLMAETRREYEGRRNGDLRPIISPGTEDDETVKRWTIALYESARIVGYEEKAAREQMETVVCQYQEDCLGGVEDFTDLYRTNFGIEGHPRCFNVVEELKSGRRAIGIPNWRGITARFLRCNKNNKKDKDKDTPPPPSPYDDIEMQ</sequence>
<dbReference type="OrthoDB" id="6132182at2759"/>
<dbReference type="EMBL" id="JAGDFL010000195">
    <property type="protein sequence ID" value="KAG7395657.1"/>
    <property type="molecule type" value="Genomic_DNA"/>
</dbReference>
<feature type="domain" description="Tyrosinase copper-binding" evidence="4">
    <location>
        <begin position="82"/>
        <end position="99"/>
    </location>
</feature>
<dbReference type="InterPro" id="IPR050316">
    <property type="entry name" value="Tyrosinase/Hemocyanin"/>
</dbReference>
<dbReference type="PANTHER" id="PTHR11474">
    <property type="entry name" value="TYROSINASE FAMILY MEMBER"/>
    <property type="match status" value="1"/>
</dbReference>
<keyword evidence="1" id="KW-0186">Copper</keyword>